<feature type="compositionally biased region" description="Low complexity" evidence="1">
    <location>
        <begin position="137"/>
        <end position="149"/>
    </location>
</feature>
<feature type="transmembrane region" description="Helical" evidence="2">
    <location>
        <begin position="81"/>
        <end position="105"/>
    </location>
</feature>
<feature type="transmembrane region" description="Helical" evidence="2">
    <location>
        <begin position="39"/>
        <end position="61"/>
    </location>
</feature>
<keyword evidence="4" id="KW-1185">Reference proteome</keyword>
<feature type="transmembrane region" description="Helical" evidence="2">
    <location>
        <begin position="6"/>
        <end position="27"/>
    </location>
</feature>
<comment type="caution">
    <text evidence="3">The sequence shown here is derived from an EMBL/GenBank/DDBJ whole genome shotgun (WGS) entry which is preliminary data.</text>
</comment>
<dbReference type="RefSeq" id="WP_378307897.1">
    <property type="nucleotide sequence ID" value="NZ_JBHUKS010000017.1"/>
</dbReference>
<evidence type="ECO:0000313" key="4">
    <source>
        <dbReference type="Proteomes" id="UP001597483"/>
    </source>
</evidence>
<keyword evidence="2" id="KW-0472">Membrane</keyword>
<name>A0ABW5HBA0_9PSEU</name>
<evidence type="ECO:0000313" key="3">
    <source>
        <dbReference type="EMBL" id="MFD2470593.1"/>
    </source>
</evidence>
<protein>
    <submittedName>
        <fullName evidence="3">Uncharacterized protein</fullName>
    </submittedName>
</protein>
<feature type="compositionally biased region" description="Pro residues" evidence="1">
    <location>
        <begin position="181"/>
        <end position="195"/>
    </location>
</feature>
<organism evidence="3 4">
    <name type="scientific">Amycolatopsis silviterrae</name>
    <dbReference type="NCBI Taxonomy" id="1656914"/>
    <lineage>
        <taxon>Bacteria</taxon>
        <taxon>Bacillati</taxon>
        <taxon>Actinomycetota</taxon>
        <taxon>Actinomycetes</taxon>
        <taxon>Pseudonocardiales</taxon>
        <taxon>Pseudonocardiaceae</taxon>
        <taxon>Amycolatopsis</taxon>
    </lineage>
</organism>
<gene>
    <name evidence="3" type="ORF">ACFSVL_24600</name>
</gene>
<evidence type="ECO:0000256" key="2">
    <source>
        <dbReference type="SAM" id="Phobius"/>
    </source>
</evidence>
<dbReference type="Proteomes" id="UP001597483">
    <property type="component" value="Unassembled WGS sequence"/>
</dbReference>
<sequence>MTTFTYTILEIIPRALLLIVGLIGLILSASRRSRGGSGLMVAAFSVMLVTTALGIAWQLMLSDVASWMASDHLSSDEMSTIIMAVSIPLSLLEVLSWLLVVLAVVKGKRAAQPGFAPGGYPMAGQPGFAPQGGYGQPGYPQPGYAQPGYPAQPQPGQPQPGQPQPGYPQPDPGQQSGYSQPPQPNPGEGPQQPPN</sequence>
<feature type="region of interest" description="Disordered" evidence="1">
    <location>
        <begin position="127"/>
        <end position="195"/>
    </location>
</feature>
<keyword evidence="2" id="KW-0812">Transmembrane</keyword>
<keyword evidence="2" id="KW-1133">Transmembrane helix</keyword>
<dbReference type="EMBL" id="JBHUKS010000017">
    <property type="protein sequence ID" value="MFD2470593.1"/>
    <property type="molecule type" value="Genomic_DNA"/>
</dbReference>
<evidence type="ECO:0000256" key="1">
    <source>
        <dbReference type="SAM" id="MobiDB-lite"/>
    </source>
</evidence>
<accession>A0ABW5HBA0</accession>
<feature type="compositionally biased region" description="Pro residues" evidence="1">
    <location>
        <begin position="150"/>
        <end position="171"/>
    </location>
</feature>
<proteinExistence type="predicted"/>
<reference evidence="4" key="1">
    <citation type="journal article" date="2019" name="Int. J. Syst. Evol. Microbiol.">
        <title>The Global Catalogue of Microorganisms (GCM) 10K type strain sequencing project: providing services to taxonomists for standard genome sequencing and annotation.</title>
        <authorList>
            <consortium name="The Broad Institute Genomics Platform"/>
            <consortium name="The Broad Institute Genome Sequencing Center for Infectious Disease"/>
            <person name="Wu L."/>
            <person name="Ma J."/>
        </authorList>
    </citation>
    <scope>NUCLEOTIDE SEQUENCE [LARGE SCALE GENOMIC DNA]</scope>
    <source>
        <strain evidence="4">CGMCC 4.7641</strain>
    </source>
</reference>